<dbReference type="Proteomes" id="UP000646738">
    <property type="component" value="Unassembled WGS sequence"/>
</dbReference>
<proteinExistence type="predicted"/>
<comment type="caution">
    <text evidence="1">The sequence shown here is derived from an EMBL/GenBank/DDBJ whole genome shotgun (WGS) entry which is preliminary data.</text>
</comment>
<name>A0ABQ3REE2_STRRR</name>
<gene>
    <name evidence="1" type="ORF">Srubr_40830</name>
</gene>
<evidence type="ECO:0000313" key="1">
    <source>
        <dbReference type="EMBL" id="GHI54237.1"/>
    </source>
</evidence>
<reference evidence="2" key="1">
    <citation type="submission" date="2023-07" db="EMBL/GenBank/DDBJ databases">
        <title>Whole genome shotgun sequence of Streptomyces achromogenes subsp. rubradiris NBRC 14000.</title>
        <authorList>
            <person name="Komaki H."/>
            <person name="Tamura T."/>
        </authorList>
    </citation>
    <scope>NUCLEOTIDE SEQUENCE [LARGE SCALE GENOMIC DNA]</scope>
    <source>
        <strain evidence="2">NBRC 14000</strain>
    </source>
</reference>
<evidence type="ECO:0000313" key="2">
    <source>
        <dbReference type="Proteomes" id="UP000646738"/>
    </source>
</evidence>
<protein>
    <submittedName>
        <fullName evidence="1">Uncharacterized protein</fullName>
    </submittedName>
</protein>
<keyword evidence="2" id="KW-1185">Reference proteome</keyword>
<sequence>MQGTAAAAAEADCMPSAVPEAPATSARAASSDVLVLRLMSAGVLRCDVVRCDVVPCGAVWCRVGNYGVRCTGGRSARRRTRWCAVAGEAVAVGGFAGVTQPEPSWKPFAHWPVAAEGAQNGGWRMSEPSRCGAP</sequence>
<accession>A0ABQ3REE2</accession>
<dbReference type="EMBL" id="BNEA01000015">
    <property type="protein sequence ID" value="GHI54237.1"/>
    <property type="molecule type" value="Genomic_DNA"/>
</dbReference>
<organism evidence="1 2">
    <name type="scientific">Streptomyces rubradiris</name>
    <name type="common">Streptomyces achromogenes subsp. rubradiris</name>
    <dbReference type="NCBI Taxonomy" id="285531"/>
    <lineage>
        <taxon>Bacteria</taxon>
        <taxon>Bacillati</taxon>
        <taxon>Actinomycetota</taxon>
        <taxon>Actinomycetes</taxon>
        <taxon>Kitasatosporales</taxon>
        <taxon>Streptomycetaceae</taxon>
        <taxon>Streptomyces</taxon>
    </lineage>
</organism>